<evidence type="ECO:0000313" key="4">
    <source>
        <dbReference type="Proteomes" id="UP000297613"/>
    </source>
</evidence>
<comment type="similarity">
    <text evidence="1">Belongs to the AHA1 family.</text>
</comment>
<sequence>MTTPVLKIEKKISAEPIRLFRAWLQEKEFSSWFLSGDEIGIESVTIDPRPGGKFRIDMTLDGKVLPHEGEYITIDEPTKLVFTWRSHATGHRETLVTVTFTALPSVTITGPNGVKNKPQTLVTLTHERLADRKEIEMHHGGWTSILNSLELWHVSKD</sequence>
<dbReference type="Proteomes" id="UP000297613">
    <property type="component" value="Unassembled WGS sequence"/>
</dbReference>
<name>A0A6N4QKS0_9LEPT</name>
<evidence type="ECO:0000256" key="1">
    <source>
        <dbReference type="ARBA" id="ARBA00006817"/>
    </source>
</evidence>
<gene>
    <name evidence="3" type="ORF">EHQ83_07575</name>
</gene>
<dbReference type="CDD" id="cd07814">
    <property type="entry name" value="SRPBCC_CalC_Aha1-like"/>
    <property type="match status" value="1"/>
</dbReference>
<reference evidence="3 4" key="1">
    <citation type="journal article" date="2019" name="PLoS Negl. Trop. Dis.">
        <title>Revisiting the worldwide diversity of Leptospira species in the environment.</title>
        <authorList>
            <person name="Vincent A.T."/>
            <person name="Schiettekatte O."/>
            <person name="Bourhy P."/>
            <person name="Veyrier F.J."/>
            <person name="Picardeau M."/>
        </authorList>
    </citation>
    <scope>NUCLEOTIDE SEQUENCE [LARGE SCALE GENOMIC DNA]</scope>
    <source>
        <strain evidence="3 4">201702445</strain>
    </source>
</reference>
<dbReference type="AlphaFoldDB" id="A0A6N4QKS0"/>
<proteinExistence type="inferred from homology"/>
<dbReference type="InterPro" id="IPR023393">
    <property type="entry name" value="START-like_dom_sf"/>
</dbReference>
<evidence type="ECO:0000259" key="2">
    <source>
        <dbReference type="Pfam" id="PF08327"/>
    </source>
</evidence>
<dbReference type="EMBL" id="RQGM01000028">
    <property type="protein sequence ID" value="TGL85698.1"/>
    <property type="molecule type" value="Genomic_DNA"/>
</dbReference>
<protein>
    <submittedName>
        <fullName evidence="3">SRPBCC domain-containing protein</fullName>
    </submittedName>
</protein>
<comment type="caution">
    <text evidence="3">The sequence shown here is derived from an EMBL/GenBank/DDBJ whole genome shotgun (WGS) entry which is preliminary data.</text>
</comment>
<accession>A0A6N4QKS0</accession>
<dbReference type="SUPFAM" id="SSF55961">
    <property type="entry name" value="Bet v1-like"/>
    <property type="match status" value="1"/>
</dbReference>
<organism evidence="3 4">
    <name type="scientific">Leptospira yasudae</name>
    <dbReference type="NCBI Taxonomy" id="2202201"/>
    <lineage>
        <taxon>Bacteria</taxon>
        <taxon>Pseudomonadati</taxon>
        <taxon>Spirochaetota</taxon>
        <taxon>Spirochaetia</taxon>
        <taxon>Leptospirales</taxon>
        <taxon>Leptospiraceae</taxon>
        <taxon>Leptospira</taxon>
    </lineage>
</organism>
<dbReference type="InterPro" id="IPR013538">
    <property type="entry name" value="ASHA1/2-like_C"/>
</dbReference>
<dbReference type="Pfam" id="PF08327">
    <property type="entry name" value="AHSA1"/>
    <property type="match status" value="1"/>
</dbReference>
<evidence type="ECO:0000313" key="3">
    <source>
        <dbReference type="EMBL" id="TGL85698.1"/>
    </source>
</evidence>
<dbReference type="Gene3D" id="3.30.530.20">
    <property type="match status" value="1"/>
</dbReference>
<dbReference type="RefSeq" id="WP_135569254.1">
    <property type="nucleotide sequence ID" value="NZ_RQGK01000008.1"/>
</dbReference>
<feature type="domain" description="Activator of Hsp90 ATPase homologue 1/2-like C-terminal" evidence="2">
    <location>
        <begin position="14"/>
        <end position="107"/>
    </location>
</feature>